<dbReference type="PANTHER" id="PTHR22893:SF91">
    <property type="entry name" value="NADPH DEHYDROGENASE 2-RELATED"/>
    <property type="match status" value="1"/>
</dbReference>
<accession>A0A4U8Z1L2</accession>
<dbReference type="AlphaFoldDB" id="A0A4U8Z1L2"/>
<dbReference type="EC" id="1.-.-.-" evidence="5"/>
<sequence length="364" mass="39474">MTVDADVLFSPFQLGDLKLPNRIVMAPLTRSRATKGTNAPNDLNAEYYRQRASAGLIISEATQISQEGQGYIWTPGIYSEEQIEGWKKVTGAIHAEGGLIFIQLWHVGRVSHSSLQPGGGQPVAPSAITAKTQTFTENGRVDVSAPRALRLDEIPRIVADYRKAAANAKRAGFDGVEIHSANGYLLDQFLKDGSNKRTDAYGGSVENRIRLTVEVADAILGVWDKSRVGIRLSPVSPANDAIDSSPEKVFFPLVEALSARGLAYIHVIEGATGGPRDNRPFDFAGLRKAFSGAYIANNAYTRELAIETLRAGRADLIAFGKLFISNPDLVERLREDAPLNAPHQETFYGGDETGYTDYPALGEA</sequence>
<dbReference type="EMBL" id="LR536450">
    <property type="protein sequence ID" value="VFU09144.1"/>
    <property type="molecule type" value="Genomic_DNA"/>
</dbReference>
<dbReference type="NCBIfam" id="NF007899">
    <property type="entry name" value="PRK10605.1"/>
    <property type="match status" value="1"/>
</dbReference>
<evidence type="ECO:0000313" key="5">
    <source>
        <dbReference type="EMBL" id="VFU09144.1"/>
    </source>
</evidence>
<dbReference type="Gene3D" id="3.20.20.70">
    <property type="entry name" value="Aldolase class I"/>
    <property type="match status" value="1"/>
</dbReference>
<protein>
    <submittedName>
        <fullName evidence="5">N-ethylmaleimide reductase, FMN-linked</fullName>
        <ecNumber evidence="5">1.-.-.-</ecNumber>
    </submittedName>
</protein>
<dbReference type="GO" id="GO:0005829">
    <property type="term" value="C:cytosol"/>
    <property type="evidence" value="ECO:0007669"/>
    <property type="project" value="TreeGrafter"/>
</dbReference>
<dbReference type="Proteomes" id="UP000294360">
    <property type="component" value="Chromosome"/>
</dbReference>
<comment type="similarity">
    <text evidence="2">Belongs to the NADH:flavin oxidoreductase/NADH oxidase family.</text>
</comment>
<dbReference type="KEGG" id="mtun:MTUNDRAET4_2251"/>
<dbReference type="InterPro" id="IPR001155">
    <property type="entry name" value="OxRdtase_FMN_N"/>
</dbReference>
<evidence type="ECO:0000259" key="4">
    <source>
        <dbReference type="Pfam" id="PF00724"/>
    </source>
</evidence>
<name>A0A4U8Z1L2_METTU</name>
<comment type="cofactor">
    <cofactor evidence="1">
        <name>FMN</name>
        <dbReference type="ChEBI" id="CHEBI:58210"/>
    </cofactor>
</comment>
<dbReference type="CDD" id="cd02933">
    <property type="entry name" value="OYE_like_FMN"/>
    <property type="match status" value="1"/>
</dbReference>
<keyword evidence="3 5" id="KW-0560">Oxidoreductase</keyword>
<dbReference type="InterPro" id="IPR045247">
    <property type="entry name" value="Oye-like"/>
</dbReference>
<reference evidence="5 6" key="1">
    <citation type="submission" date="2019-03" db="EMBL/GenBank/DDBJ databases">
        <authorList>
            <person name="Kox A.R. M."/>
        </authorList>
    </citation>
    <scope>NUCLEOTIDE SEQUENCE [LARGE SCALE GENOMIC DNA]</scope>
    <source>
        <strain evidence="5">MTUNDRAET4 annotated genome</strain>
    </source>
</reference>
<dbReference type="InterPro" id="IPR013785">
    <property type="entry name" value="Aldolase_TIM"/>
</dbReference>
<proteinExistence type="inferred from homology"/>
<evidence type="ECO:0000256" key="1">
    <source>
        <dbReference type="ARBA" id="ARBA00001917"/>
    </source>
</evidence>
<dbReference type="PANTHER" id="PTHR22893">
    <property type="entry name" value="NADH OXIDOREDUCTASE-RELATED"/>
    <property type="match status" value="1"/>
</dbReference>
<organism evidence="5 6">
    <name type="scientific">Methylocella tundrae</name>
    <dbReference type="NCBI Taxonomy" id="227605"/>
    <lineage>
        <taxon>Bacteria</taxon>
        <taxon>Pseudomonadati</taxon>
        <taxon>Pseudomonadota</taxon>
        <taxon>Alphaproteobacteria</taxon>
        <taxon>Hyphomicrobiales</taxon>
        <taxon>Beijerinckiaceae</taxon>
        <taxon>Methylocella</taxon>
    </lineage>
</organism>
<evidence type="ECO:0000313" key="6">
    <source>
        <dbReference type="Proteomes" id="UP000294360"/>
    </source>
</evidence>
<dbReference type="OrthoDB" id="9804454at2"/>
<dbReference type="GO" id="GO:0010181">
    <property type="term" value="F:FMN binding"/>
    <property type="evidence" value="ECO:0007669"/>
    <property type="project" value="InterPro"/>
</dbReference>
<dbReference type="Pfam" id="PF00724">
    <property type="entry name" value="Oxidored_FMN"/>
    <property type="match status" value="1"/>
</dbReference>
<gene>
    <name evidence="5" type="primary">nemA</name>
    <name evidence="5" type="ORF">MTUNDRAET4_2251</name>
</gene>
<dbReference type="SUPFAM" id="SSF51395">
    <property type="entry name" value="FMN-linked oxidoreductases"/>
    <property type="match status" value="1"/>
</dbReference>
<evidence type="ECO:0000256" key="2">
    <source>
        <dbReference type="ARBA" id="ARBA00005979"/>
    </source>
</evidence>
<dbReference type="FunFam" id="3.20.20.70:FF:000059">
    <property type="entry name" value="N-ethylmaleimide reductase, FMN-linked"/>
    <property type="match status" value="1"/>
</dbReference>
<dbReference type="GO" id="GO:0016628">
    <property type="term" value="F:oxidoreductase activity, acting on the CH-CH group of donors, NAD or NADP as acceptor"/>
    <property type="evidence" value="ECO:0007669"/>
    <property type="project" value="UniProtKB-ARBA"/>
</dbReference>
<feature type="domain" description="NADH:flavin oxidoreductase/NADH oxidase N-terminal" evidence="4">
    <location>
        <begin position="8"/>
        <end position="340"/>
    </location>
</feature>
<evidence type="ECO:0000256" key="3">
    <source>
        <dbReference type="ARBA" id="ARBA00023002"/>
    </source>
</evidence>